<evidence type="ECO:0000313" key="1">
    <source>
        <dbReference type="EMBL" id="CAL1409785.1"/>
    </source>
</evidence>
<reference evidence="1 2" key="1">
    <citation type="submission" date="2024-04" db="EMBL/GenBank/DDBJ databases">
        <authorList>
            <person name="Fracassetti M."/>
        </authorList>
    </citation>
    <scope>NUCLEOTIDE SEQUENCE [LARGE SCALE GENOMIC DNA]</scope>
</reference>
<protein>
    <submittedName>
        <fullName evidence="1">Uncharacterized protein</fullName>
    </submittedName>
</protein>
<dbReference type="EMBL" id="OZ034822">
    <property type="protein sequence ID" value="CAL1409785.1"/>
    <property type="molecule type" value="Genomic_DNA"/>
</dbReference>
<evidence type="ECO:0000313" key="2">
    <source>
        <dbReference type="Proteomes" id="UP001497516"/>
    </source>
</evidence>
<sequence>MKGHFIWILKATGHGIGLRLFFNNDEVHEASIWADLFLVNFWQIPKGYYHRFQAIFPKCHFLSILEATDQGIRPQLFSTDNEVY</sequence>
<organism evidence="1 2">
    <name type="scientific">Linum trigynum</name>
    <dbReference type="NCBI Taxonomy" id="586398"/>
    <lineage>
        <taxon>Eukaryota</taxon>
        <taxon>Viridiplantae</taxon>
        <taxon>Streptophyta</taxon>
        <taxon>Embryophyta</taxon>
        <taxon>Tracheophyta</taxon>
        <taxon>Spermatophyta</taxon>
        <taxon>Magnoliopsida</taxon>
        <taxon>eudicotyledons</taxon>
        <taxon>Gunneridae</taxon>
        <taxon>Pentapetalae</taxon>
        <taxon>rosids</taxon>
        <taxon>fabids</taxon>
        <taxon>Malpighiales</taxon>
        <taxon>Linaceae</taxon>
        <taxon>Linum</taxon>
    </lineage>
</organism>
<proteinExistence type="predicted"/>
<gene>
    <name evidence="1" type="ORF">LTRI10_LOCUS49255</name>
</gene>
<dbReference type="Proteomes" id="UP001497516">
    <property type="component" value="Chromosome 9"/>
</dbReference>
<name>A0AAV2GGB7_9ROSI</name>
<accession>A0AAV2GGB7</accession>
<keyword evidence="2" id="KW-1185">Reference proteome</keyword>
<dbReference type="AlphaFoldDB" id="A0AAV2GGB7"/>